<name>X0U4R7_9ZZZZ</name>
<comment type="caution">
    <text evidence="1">The sequence shown here is derived from an EMBL/GenBank/DDBJ whole genome shotgun (WGS) entry which is preliminary data.</text>
</comment>
<accession>X0U4R7</accession>
<proteinExistence type="predicted"/>
<organism evidence="1">
    <name type="scientific">marine sediment metagenome</name>
    <dbReference type="NCBI Taxonomy" id="412755"/>
    <lineage>
        <taxon>unclassified sequences</taxon>
        <taxon>metagenomes</taxon>
        <taxon>ecological metagenomes</taxon>
    </lineage>
</organism>
<dbReference type="Pfam" id="PF13181">
    <property type="entry name" value="TPR_8"/>
    <property type="match status" value="1"/>
</dbReference>
<dbReference type="SMART" id="SM00028">
    <property type="entry name" value="TPR"/>
    <property type="match status" value="4"/>
</dbReference>
<dbReference type="InterPro" id="IPR011990">
    <property type="entry name" value="TPR-like_helical_dom_sf"/>
</dbReference>
<feature type="non-terminal residue" evidence="1">
    <location>
        <position position="1"/>
    </location>
</feature>
<reference evidence="1" key="1">
    <citation type="journal article" date="2014" name="Front. Microbiol.">
        <title>High frequency of phylogenetically diverse reductive dehalogenase-homologous genes in deep subseafloor sedimentary metagenomes.</title>
        <authorList>
            <person name="Kawai M."/>
            <person name="Futagami T."/>
            <person name="Toyoda A."/>
            <person name="Takaki Y."/>
            <person name="Nishi S."/>
            <person name="Hori S."/>
            <person name="Arai W."/>
            <person name="Tsubouchi T."/>
            <person name="Morono Y."/>
            <person name="Uchiyama I."/>
            <person name="Ito T."/>
            <person name="Fujiyama A."/>
            <person name="Inagaki F."/>
            <person name="Takami H."/>
        </authorList>
    </citation>
    <scope>NUCLEOTIDE SEQUENCE</scope>
    <source>
        <strain evidence="1">Expedition CK06-06</strain>
    </source>
</reference>
<dbReference type="EMBL" id="BARS01025075">
    <property type="protein sequence ID" value="GAG00545.1"/>
    <property type="molecule type" value="Genomic_DNA"/>
</dbReference>
<dbReference type="Gene3D" id="1.25.40.10">
    <property type="entry name" value="Tetratricopeptide repeat domain"/>
    <property type="match status" value="2"/>
</dbReference>
<evidence type="ECO:0000313" key="1">
    <source>
        <dbReference type="EMBL" id="GAG00545.1"/>
    </source>
</evidence>
<dbReference type="AlphaFoldDB" id="X0U4R7"/>
<dbReference type="PROSITE" id="PS50005">
    <property type="entry name" value="TPR"/>
    <property type="match status" value="1"/>
</dbReference>
<gene>
    <name evidence="1" type="ORF">S01H1_39689</name>
</gene>
<dbReference type="PANTHER" id="PTHR12558:SF33">
    <property type="entry name" value="BLL7664 PROTEIN"/>
    <property type="match status" value="1"/>
</dbReference>
<dbReference type="Pfam" id="PF14559">
    <property type="entry name" value="TPR_19"/>
    <property type="match status" value="1"/>
</dbReference>
<dbReference type="PANTHER" id="PTHR12558">
    <property type="entry name" value="CELL DIVISION CYCLE 16,23,27"/>
    <property type="match status" value="1"/>
</dbReference>
<dbReference type="SUPFAM" id="SSF48452">
    <property type="entry name" value="TPR-like"/>
    <property type="match status" value="1"/>
</dbReference>
<sequence length="241" mass="27157">SLSFTKEDNAQRRKLYEKAAELDPNNSFLWKDIGWTYYRDARFGWTDTPAQSLALAEELAQKTLAVDNYSAQAYALLSSVYMVKRQHDKAVAYGEKALALAPNLADMKAAVAVPFMYSGRPEEAIEMVKNAMRLNPYYPAWYLAVLGHAYRLTGQYEEAISALETWRARANPRSAFPHLFLAFTYEEAGRGEEAQAAVAEVLKRKPKASIKGYAKSKLFPYKDPADIERVLDSLRKAGLPE</sequence>
<protein>
    <submittedName>
        <fullName evidence="1">Uncharacterized protein</fullName>
    </submittedName>
</protein>
<dbReference type="InterPro" id="IPR019734">
    <property type="entry name" value="TPR_rpt"/>
</dbReference>